<dbReference type="SMART" id="SM00583">
    <property type="entry name" value="SPK"/>
    <property type="match status" value="1"/>
</dbReference>
<dbReference type="PANTHER" id="PTHR23362">
    <property type="entry name" value="L-PLASTIN-RELATED"/>
    <property type="match status" value="1"/>
</dbReference>
<dbReference type="InterPro" id="IPR006570">
    <property type="entry name" value="SPK_dom"/>
</dbReference>
<dbReference type="Pfam" id="PF20826">
    <property type="entry name" value="PHD_5"/>
    <property type="match status" value="1"/>
</dbReference>
<evidence type="ECO:0000313" key="7">
    <source>
        <dbReference type="Proteomes" id="UP000095282"/>
    </source>
</evidence>
<keyword evidence="1" id="KW-0479">Metal-binding</keyword>
<dbReference type="InterPro" id="IPR013083">
    <property type="entry name" value="Znf_RING/FYVE/PHD"/>
</dbReference>
<sequence length="514" mass="58130">MSVSVSATDSENDPRRSKRVHKPITNLIENSIRCRCDMDNEQGEMIECEQCKTWQHTFCMGIVSLPDTVNYRCGICRPRAITVPKSQAVLHQKKLASAENTEKTSQRANRKRVFYDFDFESFANYLAKQVGEYDRPVVLNRFFEKYKAISGYEGSTMTLTFKCRAKMVSESHIMSQFDIGTRAKMFFLMSTPVTDDLLKEYSKSAEVLVDESSRIISFKSKSLSFGGPEVKSRWRKYKKSKPQSPRFQAATMVVKPQSLSNQESINEEEEEEEVVPLVHPAPSTPAYANSVTNTGYIHNADLVPALSNRTPTIRNSLNEFALMPLANSFLNNNYAQPVQTMGRNSILNGVSSILTSLTGMMESQARMMREMSYVIPRESSAPVEEYTSLRDFLEYIRMYIQNIDSVHLTELNHKILTKSRELIIQSKRIPISQLMIALESAVALATPSTEAPSSIKAVDFFKMLNLYAAGQNSRQLASFCENLKKRIESTDEDQMIQIEKVVTALDAAFGIVSK</sequence>
<evidence type="ECO:0000259" key="5">
    <source>
        <dbReference type="SMART" id="SM00249"/>
    </source>
</evidence>
<protein>
    <submittedName>
        <fullName evidence="8">PHD-type domain-containing protein</fullName>
    </submittedName>
</protein>
<keyword evidence="3" id="KW-0862">Zinc</keyword>
<dbReference type="Gene3D" id="3.30.40.10">
    <property type="entry name" value="Zinc/RING finger domain, C3HC4 (zinc finger)"/>
    <property type="match status" value="1"/>
</dbReference>
<dbReference type="AlphaFoldDB" id="A0A1I7TZ08"/>
<feature type="domain" description="SPK" evidence="6">
    <location>
        <begin position="118"/>
        <end position="227"/>
    </location>
</feature>
<dbReference type="PANTHER" id="PTHR23362:SF8">
    <property type="entry name" value="SPK DOMAIN-CONTAINING PROTEIN"/>
    <property type="match status" value="1"/>
</dbReference>
<dbReference type="Proteomes" id="UP000095282">
    <property type="component" value="Unplaced"/>
</dbReference>
<name>A0A1I7TZ08_9PELO</name>
<organism evidence="7 8">
    <name type="scientific">Caenorhabditis tropicalis</name>
    <dbReference type="NCBI Taxonomy" id="1561998"/>
    <lineage>
        <taxon>Eukaryota</taxon>
        <taxon>Metazoa</taxon>
        <taxon>Ecdysozoa</taxon>
        <taxon>Nematoda</taxon>
        <taxon>Chromadorea</taxon>
        <taxon>Rhabditida</taxon>
        <taxon>Rhabditina</taxon>
        <taxon>Rhabditomorpha</taxon>
        <taxon>Rhabditoidea</taxon>
        <taxon>Rhabditidae</taxon>
        <taxon>Peloderinae</taxon>
        <taxon>Caenorhabditis</taxon>
    </lineage>
</organism>
<dbReference type="STRING" id="1561998.A0A1I7TZ08"/>
<evidence type="ECO:0000256" key="1">
    <source>
        <dbReference type="ARBA" id="ARBA00022723"/>
    </source>
</evidence>
<evidence type="ECO:0000256" key="3">
    <source>
        <dbReference type="ARBA" id="ARBA00022833"/>
    </source>
</evidence>
<dbReference type="SUPFAM" id="SSF57903">
    <property type="entry name" value="FYVE/PHD zinc finger"/>
    <property type="match status" value="1"/>
</dbReference>
<dbReference type="InterPro" id="IPR001965">
    <property type="entry name" value="Znf_PHD"/>
</dbReference>
<dbReference type="GO" id="GO:0008270">
    <property type="term" value="F:zinc ion binding"/>
    <property type="evidence" value="ECO:0007669"/>
    <property type="project" value="UniProtKB-KW"/>
</dbReference>
<dbReference type="SMART" id="SM00249">
    <property type="entry name" value="PHD"/>
    <property type="match status" value="1"/>
</dbReference>
<evidence type="ECO:0000256" key="2">
    <source>
        <dbReference type="ARBA" id="ARBA00022771"/>
    </source>
</evidence>
<dbReference type="WBParaSite" id="Csp11.Scaffold629.g13209.t1">
    <property type="protein sequence ID" value="Csp11.Scaffold629.g13209.t1"/>
    <property type="gene ID" value="Csp11.Scaffold629.g13209"/>
</dbReference>
<dbReference type="InterPro" id="IPR011011">
    <property type="entry name" value="Znf_FYVE_PHD"/>
</dbReference>
<dbReference type="PROSITE" id="PS01359">
    <property type="entry name" value="ZF_PHD_1"/>
    <property type="match status" value="1"/>
</dbReference>
<dbReference type="InterPro" id="IPR019786">
    <property type="entry name" value="Zinc_finger_PHD-type_CS"/>
</dbReference>
<keyword evidence="7" id="KW-1185">Reference proteome</keyword>
<evidence type="ECO:0000256" key="4">
    <source>
        <dbReference type="SAM" id="MobiDB-lite"/>
    </source>
</evidence>
<evidence type="ECO:0000313" key="8">
    <source>
        <dbReference type="WBParaSite" id="Csp11.Scaffold629.g13209.t1"/>
    </source>
</evidence>
<feature type="domain" description="Zinc finger PHD-type" evidence="5">
    <location>
        <begin position="33"/>
        <end position="77"/>
    </location>
</feature>
<keyword evidence="2" id="KW-0863">Zinc-finger</keyword>
<dbReference type="eggNOG" id="KOG1844">
    <property type="taxonomic scope" value="Eukaryota"/>
</dbReference>
<reference evidence="8" key="1">
    <citation type="submission" date="2016-11" db="UniProtKB">
        <authorList>
            <consortium name="WormBaseParasite"/>
        </authorList>
    </citation>
    <scope>IDENTIFICATION</scope>
</reference>
<feature type="region of interest" description="Disordered" evidence="4">
    <location>
        <begin position="1"/>
        <end position="21"/>
    </location>
</feature>
<evidence type="ECO:0000259" key="6">
    <source>
        <dbReference type="SMART" id="SM00583"/>
    </source>
</evidence>
<dbReference type="InterPro" id="IPR053315">
    <property type="entry name" value="Peptidase_C14A"/>
</dbReference>
<dbReference type="Pfam" id="PF04435">
    <property type="entry name" value="SPK"/>
    <property type="match status" value="1"/>
</dbReference>
<proteinExistence type="predicted"/>
<accession>A0A1I7TZ08</accession>